<evidence type="ECO:0000256" key="9">
    <source>
        <dbReference type="RuleBase" id="RU363003"/>
    </source>
</evidence>
<keyword evidence="9" id="KW-0718">Serine biosynthesis</keyword>
<keyword evidence="6 9" id="KW-0520">NAD</keyword>
<dbReference type="SUPFAM" id="SSF52283">
    <property type="entry name" value="Formate/glycerate dehydrogenase catalytic domain-like"/>
    <property type="match status" value="1"/>
</dbReference>
<dbReference type="PROSITE" id="PS51671">
    <property type="entry name" value="ACT"/>
    <property type="match status" value="1"/>
</dbReference>
<dbReference type="Pfam" id="PF02826">
    <property type="entry name" value="2-Hacid_dh_C"/>
    <property type="match status" value="1"/>
</dbReference>
<dbReference type="Pfam" id="PF01842">
    <property type="entry name" value="ACT"/>
    <property type="match status" value="1"/>
</dbReference>
<dbReference type="PANTHER" id="PTHR42938">
    <property type="entry name" value="FORMATE DEHYDROGENASE 1"/>
    <property type="match status" value="1"/>
</dbReference>
<evidence type="ECO:0000256" key="4">
    <source>
        <dbReference type="ARBA" id="ARBA00021582"/>
    </source>
</evidence>
<evidence type="ECO:0000256" key="2">
    <source>
        <dbReference type="ARBA" id="ARBA00005216"/>
    </source>
</evidence>
<evidence type="ECO:0000259" key="10">
    <source>
        <dbReference type="PROSITE" id="PS51671"/>
    </source>
</evidence>
<dbReference type="SUPFAM" id="SSF51735">
    <property type="entry name" value="NAD(P)-binding Rossmann-fold domains"/>
    <property type="match status" value="1"/>
</dbReference>
<dbReference type="InterPro" id="IPR006140">
    <property type="entry name" value="D-isomer_DH_NAD-bd"/>
</dbReference>
<dbReference type="PROSITE" id="PS00671">
    <property type="entry name" value="D_2_HYDROXYACID_DH_3"/>
    <property type="match status" value="1"/>
</dbReference>
<dbReference type="CDD" id="cd04902">
    <property type="entry name" value="ACT_3PGDH-xct"/>
    <property type="match status" value="1"/>
</dbReference>
<dbReference type="NCBIfam" id="TIGR01327">
    <property type="entry name" value="PGDH"/>
    <property type="match status" value="1"/>
</dbReference>
<reference evidence="11 12" key="1">
    <citation type="submission" date="2016-12" db="EMBL/GenBank/DDBJ databases">
        <title>Draft genome of Tersicoccus phoenicis 1P05MA.</title>
        <authorList>
            <person name="Nakajima Y."/>
            <person name="Yoshizawa S."/>
            <person name="Nakamura K."/>
            <person name="Ogura Y."/>
            <person name="Hayashi T."/>
            <person name="Kogure K."/>
        </authorList>
    </citation>
    <scope>NUCLEOTIDE SEQUENCE [LARGE SCALE GENOMIC DNA]</scope>
    <source>
        <strain evidence="11 12">1p05MA</strain>
    </source>
</reference>
<comment type="pathway">
    <text evidence="2 9">Amino-acid biosynthesis; L-serine biosynthesis; L-serine from 3-phospho-D-glycerate: step 1/3.</text>
</comment>
<dbReference type="CDD" id="cd12173">
    <property type="entry name" value="PGDH_4"/>
    <property type="match status" value="1"/>
</dbReference>
<dbReference type="FunFam" id="3.40.50.720:FF:000021">
    <property type="entry name" value="D-3-phosphoglycerate dehydrogenase"/>
    <property type="match status" value="1"/>
</dbReference>
<protein>
    <recommendedName>
        <fullName evidence="4 9">D-3-phosphoglycerate dehydrogenase</fullName>
        <ecNumber evidence="9">1.1.1.95</ecNumber>
    </recommendedName>
</protein>
<comment type="catalytic activity">
    <reaction evidence="7">
        <text>(R)-2-hydroxyglutarate + NAD(+) = 2-oxoglutarate + NADH + H(+)</text>
        <dbReference type="Rhea" id="RHEA:49612"/>
        <dbReference type="ChEBI" id="CHEBI:15378"/>
        <dbReference type="ChEBI" id="CHEBI:15801"/>
        <dbReference type="ChEBI" id="CHEBI:16810"/>
        <dbReference type="ChEBI" id="CHEBI:57540"/>
        <dbReference type="ChEBI" id="CHEBI:57945"/>
        <dbReference type="EC" id="1.1.1.399"/>
    </reaction>
</comment>
<evidence type="ECO:0000313" key="11">
    <source>
        <dbReference type="EMBL" id="OMH28280.1"/>
    </source>
</evidence>
<dbReference type="PROSITE" id="PS00065">
    <property type="entry name" value="D_2_HYDROXYACID_DH_1"/>
    <property type="match status" value="1"/>
</dbReference>
<dbReference type="UniPathway" id="UPA00135">
    <property type="reaction ID" value="UER00196"/>
</dbReference>
<dbReference type="SUPFAM" id="SSF55021">
    <property type="entry name" value="ACT-like"/>
    <property type="match status" value="1"/>
</dbReference>
<dbReference type="Proteomes" id="UP000187085">
    <property type="component" value="Unassembled WGS sequence"/>
</dbReference>
<evidence type="ECO:0000256" key="3">
    <source>
        <dbReference type="ARBA" id="ARBA00005854"/>
    </source>
</evidence>
<dbReference type="PROSITE" id="PS00670">
    <property type="entry name" value="D_2_HYDROXYACID_DH_2"/>
    <property type="match status" value="1"/>
</dbReference>
<keyword evidence="9" id="KW-0028">Amino-acid biosynthesis</keyword>
<sequence>MSSAAPAPAPAPARPVVLIAEELSPATIEALGPDFEVRRADGADRAELLPAIADVDAVLIRSATRLDAEAIAAASKLKVIARAGVGLDNVDVAAATRAGVMVVNAPTSNIISAAELTVGHILSLARNIPQAHASLKAGEWKRSKFSGVELFEKTIGIIGLGRIGGLVAERVKAFGTEVIAYDPYVTSARAAQMGVRLVDLDTLLAEADFVTIHMPKTPETLGMLGADAFARMKDTAFVINVARGGLVDEAALDEAITAGSIAGAAIDVFTSEPATDLPFMGHERVVVTPHLGASTGEAQEKAGVSVARSVRLALAGELVPDAVNVAGGVIHPDVRPGIPLIEKLGRILTALAAGSVTQVEVHVAGEIVEHDVTSLQLAALKGVFQDIVSEHVSYVNAPVLAEQRGVAVRLTTTAESPDYRNQLTVRGALSDGRQVEVSGTLTGPKQNQKLTGINGYELEMPLDDHLIVVIYRDRPGVIAVMGSVLGDKDVNIAGMQVARTAEGGQALSVLAVDSVVTAGQLEEITERIGAETVRQVDLTG</sequence>
<comment type="caution">
    <text evidence="11">The sequence shown here is derived from an EMBL/GenBank/DDBJ whole genome shotgun (WGS) entry which is preliminary data.</text>
</comment>
<comment type="similarity">
    <text evidence="3 9">Belongs to the D-isomer specific 2-hydroxyacid dehydrogenase family.</text>
</comment>
<dbReference type="STRING" id="554083.BKD30_01825"/>
<dbReference type="InterPro" id="IPR036291">
    <property type="entry name" value="NAD(P)-bd_dom_sf"/>
</dbReference>
<dbReference type="OrthoDB" id="9793626at2"/>
<dbReference type="GO" id="GO:0051287">
    <property type="term" value="F:NAD binding"/>
    <property type="evidence" value="ECO:0007669"/>
    <property type="project" value="UniProtKB-UniRule"/>
</dbReference>
<accession>A0A1R1LL68</accession>
<dbReference type="SUPFAM" id="SSF143548">
    <property type="entry name" value="Serine metabolism enzymes domain"/>
    <property type="match status" value="1"/>
</dbReference>
<dbReference type="PANTHER" id="PTHR42938:SF47">
    <property type="entry name" value="HYDROXYPYRUVATE REDUCTASE"/>
    <property type="match status" value="1"/>
</dbReference>
<evidence type="ECO:0000256" key="7">
    <source>
        <dbReference type="ARBA" id="ARBA00048126"/>
    </source>
</evidence>
<dbReference type="InterPro" id="IPR045865">
    <property type="entry name" value="ACT-like_dom_sf"/>
</dbReference>
<keyword evidence="5 9" id="KW-0560">Oxidoreductase</keyword>
<dbReference type="Gene3D" id="3.40.50.720">
    <property type="entry name" value="NAD(P)-binding Rossmann-like Domain"/>
    <property type="match status" value="2"/>
</dbReference>
<dbReference type="InterPro" id="IPR006236">
    <property type="entry name" value="PGDH"/>
</dbReference>
<evidence type="ECO:0000256" key="6">
    <source>
        <dbReference type="ARBA" id="ARBA00023027"/>
    </source>
</evidence>
<dbReference type="InterPro" id="IPR029009">
    <property type="entry name" value="ASB_dom_sf"/>
</dbReference>
<dbReference type="InterPro" id="IPR006139">
    <property type="entry name" value="D-isomer_2_OHA_DH_cat_dom"/>
</dbReference>
<feature type="domain" description="ACT" evidence="10">
    <location>
        <begin position="466"/>
        <end position="540"/>
    </location>
</feature>
<keyword evidence="12" id="KW-1185">Reference proteome</keyword>
<comment type="catalytic activity">
    <reaction evidence="8 9">
        <text>(2R)-3-phosphoglycerate + NAD(+) = 3-phosphooxypyruvate + NADH + H(+)</text>
        <dbReference type="Rhea" id="RHEA:12641"/>
        <dbReference type="ChEBI" id="CHEBI:15378"/>
        <dbReference type="ChEBI" id="CHEBI:18110"/>
        <dbReference type="ChEBI" id="CHEBI:57540"/>
        <dbReference type="ChEBI" id="CHEBI:57945"/>
        <dbReference type="ChEBI" id="CHEBI:58272"/>
        <dbReference type="EC" id="1.1.1.95"/>
    </reaction>
</comment>
<gene>
    <name evidence="11" type="ORF">BKD30_01825</name>
</gene>
<proteinExistence type="inferred from homology"/>
<dbReference type="Pfam" id="PF00389">
    <property type="entry name" value="2-Hacid_dh"/>
    <property type="match status" value="1"/>
</dbReference>
<dbReference type="EC" id="1.1.1.95" evidence="9"/>
<evidence type="ECO:0000313" key="12">
    <source>
        <dbReference type="Proteomes" id="UP000187085"/>
    </source>
</evidence>
<dbReference type="Pfam" id="PF19304">
    <property type="entry name" value="PGDH_inter"/>
    <property type="match status" value="1"/>
</dbReference>
<name>A0A1R1LL68_9MICC</name>
<dbReference type="GO" id="GO:0004617">
    <property type="term" value="F:phosphoglycerate dehydrogenase activity"/>
    <property type="evidence" value="ECO:0007669"/>
    <property type="project" value="UniProtKB-UniRule"/>
</dbReference>
<evidence type="ECO:0000256" key="1">
    <source>
        <dbReference type="ARBA" id="ARBA00003800"/>
    </source>
</evidence>
<dbReference type="Gene3D" id="3.30.70.260">
    <property type="match status" value="1"/>
</dbReference>
<comment type="function">
    <text evidence="1">Catalyzes the reversible oxidation of 3-phospho-D-glycerate to 3-phosphonooxypyruvate, the first step of the phosphorylated L-serine biosynthesis pathway. Also catalyzes the reversible oxidation of 2-hydroxyglutarate to 2-oxoglutarate.</text>
</comment>
<dbReference type="EMBL" id="MRDE01000009">
    <property type="protein sequence ID" value="OMH28280.1"/>
    <property type="molecule type" value="Genomic_DNA"/>
</dbReference>
<dbReference type="InterPro" id="IPR045626">
    <property type="entry name" value="PGDH_ASB_dom"/>
</dbReference>
<evidence type="ECO:0000256" key="5">
    <source>
        <dbReference type="ARBA" id="ARBA00023002"/>
    </source>
</evidence>
<evidence type="ECO:0000256" key="8">
    <source>
        <dbReference type="ARBA" id="ARBA00048731"/>
    </source>
</evidence>
<dbReference type="InterPro" id="IPR002912">
    <property type="entry name" value="ACT_dom"/>
</dbReference>
<dbReference type="GO" id="GO:0006564">
    <property type="term" value="P:L-serine biosynthetic process"/>
    <property type="evidence" value="ECO:0007669"/>
    <property type="project" value="UniProtKB-UniRule"/>
</dbReference>
<dbReference type="Gene3D" id="3.30.1330.90">
    <property type="entry name" value="D-3-phosphoglycerate dehydrogenase, domain 3"/>
    <property type="match status" value="1"/>
</dbReference>
<dbReference type="AlphaFoldDB" id="A0A1R1LL68"/>
<organism evidence="11 12">
    <name type="scientific">Tersicoccus phoenicis</name>
    <dbReference type="NCBI Taxonomy" id="554083"/>
    <lineage>
        <taxon>Bacteria</taxon>
        <taxon>Bacillati</taxon>
        <taxon>Actinomycetota</taxon>
        <taxon>Actinomycetes</taxon>
        <taxon>Micrococcales</taxon>
        <taxon>Micrococcaceae</taxon>
        <taxon>Tersicoccus</taxon>
    </lineage>
</organism>
<dbReference type="InterPro" id="IPR029753">
    <property type="entry name" value="D-isomer_DH_CS"/>
</dbReference>
<dbReference type="InterPro" id="IPR029752">
    <property type="entry name" value="D-isomer_DH_CS1"/>
</dbReference>